<proteinExistence type="predicted"/>
<keyword evidence="3" id="KW-1185">Reference proteome</keyword>
<evidence type="ECO:0000256" key="1">
    <source>
        <dbReference type="SAM" id="Phobius"/>
    </source>
</evidence>
<evidence type="ECO:0000313" key="2">
    <source>
        <dbReference type="EMBL" id="KUH39050.1"/>
    </source>
</evidence>
<dbReference type="AlphaFoldDB" id="A0A117IWL2"/>
<gene>
    <name evidence="2" type="ORF">ATE80_09580</name>
</gene>
<organism evidence="2 3">
    <name type="scientific">Streptomyces kanasensis</name>
    <dbReference type="NCBI Taxonomy" id="936756"/>
    <lineage>
        <taxon>Bacteria</taxon>
        <taxon>Bacillati</taxon>
        <taxon>Actinomycetota</taxon>
        <taxon>Actinomycetes</taxon>
        <taxon>Kitasatosporales</taxon>
        <taxon>Streptomycetaceae</taxon>
        <taxon>Streptomyces</taxon>
    </lineage>
</organism>
<dbReference type="Proteomes" id="UP000054011">
    <property type="component" value="Unassembled WGS sequence"/>
</dbReference>
<reference evidence="2 3" key="1">
    <citation type="submission" date="2015-11" db="EMBL/GenBank/DDBJ databases">
        <title>Genome-wide analysis reveals the secondary metabolome in Streptomyces kanasensis ZX01.</title>
        <authorList>
            <person name="Zhang G."/>
            <person name="Han L."/>
            <person name="Feng J."/>
            <person name="Zhang X."/>
        </authorList>
    </citation>
    <scope>NUCLEOTIDE SEQUENCE [LARGE SCALE GENOMIC DNA]</scope>
    <source>
        <strain evidence="2 3">ZX01</strain>
    </source>
</reference>
<keyword evidence="1" id="KW-1133">Transmembrane helix</keyword>
<keyword evidence="1" id="KW-0472">Membrane</keyword>
<name>A0A117IWL2_9ACTN</name>
<comment type="caution">
    <text evidence="2">The sequence shown here is derived from an EMBL/GenBank/DDBJ whole genome shotgun (WGS) entry which is preliminary data.</text>
</comment>
<accession>A0A117IWL2</accession>
<protein>
    <submittedName>
        <fullName evidence="2">Uncharacterized protein</fullName>
    </submittedName>
</protein>
<feature type="transmembrane region" description="Helical" evidence="1">
    <location>
        <begin position="31"/>
        <end position="50"/>
    </location>
</feature>
<keyword evidence="1" id="KW-0812">Transmembrane</keyword>
<dbReference type="EMBL" id="LNSV01000017">
    <property type="protein sequence ID" value="KUH39050.1"/>
    <property type="molecule type" value="Genomic_DNA"/>
</dbReference>
<sequence length="70" mass="7496">MDVYSPVLPPGIIPARSDGETRNAALFDLRLGASLLIVVLVLVTVIILVTRVRPVATDASGLWLLAGSRW</sequence>
<dbReference type="RefSeq" id="WP_058941731.1">
    <property type="nucleotide sequence ID" value="NZ_LNSV01000017.1"/>
</dbReference>
<evidence type="ECO:0000313" key="3">
    <source>
        <dbReference type="Proteomes" id="UP000054011"/>
    </source>
</evidence>